<dbReference type="SUPFAM" id="SSF48498">
    <property type="entry name" value="Tetracyclin repressor-like, C-terminal domain"/>
    <property type="match status" value="1"/>
</dbReference>
<evidence type="ECO:0000313" key="7">
    <source>
        <dbReference type="EMBL" id="MDA0637226.1"/>
    </source>
</evidence>
<dbReference type="Gene3D" id="1.10.357.10">
    <property type="entry name" value="Tetracycline Repressor, domain 2"/>
    <property type="match status" value="1"/>
</dbReference>
<protein>
    <submittedName>
        <fullName evidence="7">TetR/AcrR family transcriptional regulator</fullName>
    </submittedName>
</protein>
<comment type="caution">
    <text evidence="7">The sequence shown here is derived from an EMBL/GenBank/DDBJ whole genome shotgun (WGS) entry which is preliminary data.</text>
</comment>
<dbReference type="RefSeq" id="WP_270158132.1">
    <property type="nucleotide sequence ID" value="NZ_JAPNNL010000144.1"/>
</dbReference>
<evidence type="ECO:0000256" key="1">
    <source>
        <dbReference type="ARBA" id="ARBA00023015"/>
    </source>
</evidence>
<dbReference type="Pfam" id="PF00440">
    <property type="entry name" value="TetR_N"/>
    <property type="match status" value="1"/>
</dbReference>
<feature type="DNA-binding region" description="H-T-H motif" evidence="4">
    <location>
        <begin position="49"/>
        <end position="68"/>
    </location>
</feature>
<feature type="compositionally biased region" description="Low complexity" evidence="5">
    <location>
        <begin position="14"/>
        <end position="24"/>
    </location>
</feature>
<organism evidence="7 8">
    <name type="scientific">Nonomuraea corallina</name>
    <dbReference type="NCBI Taxonomy" id="2989783"/>
    <lineage>
        <taxon>Bacteria</taxon>
        <taxon>Bacillati</taxon>
        <taxon>Actinomycetota</taxon>
        <taxon>Actinomycetes</taxon>
        <taxon>Streptosporangiales</taxon>
        <taxon>Streptosporangiaceae</taxon>
        <taxon>Nonomuraea</taxon>
    </lineage>
</organism>
<proteinExistence type="predicted"/>
<feature type="region of interest" description="Disordered" evidence="5">
    <location>
        <begin position="213"/>
        <end position="232"/>
    </location>
</feature>
<dbReference type="PRINTS" id="PR00455">
    <property type="entry name" value="HTHTETR"/>
</dbReference>
<dbReference type="PANTHER" id="PTHR30055">
    <property type="entry name" value="HTH-TYPE TRANSCRIPTIONAL REGULATOR RUTR"/>
    <property type="match status" value="1"/>
</dbReference>
<name>A0ABT4SJY4_9ACTN</name>
<feature type="domain" description="HTH tetR-type" evidence="6">
    <location>
        <begin position="26"/>
        <end position="86"/>
    </location>
</feature>
<evidence type="ECO:0000256" key="3">
    <source>
        <dbReference type="ARBA" id="ARBA00023163"/>
    </source>
</evidence>
<dbReference type="InterPro" id="IPR011075">
    <property type="entry name" value="TetR_C"/>
</dbReference>
<dbReference type="InterPro" id="IPR036271">
    <property type="entry name" value="Tet_transcr_reg_TetR-rel_C_sf"/>
</dbReference>
<dbReference type="InterPro" id="IPR050109">
    <property type="entry name" value="HTH-type_TetR-like_transc_reg"/>
</dbReference>
<accession>A0ABT4SJY4</accession>
<dbReference type="SUPFAM" id="SSF46689">
    <property type="entry name" value="Homeodomain-like"/>
    <property type="match status" value="1"/>
</dbReference>
<dbReference type="Proteomes" id="UP001144036">
    <property type="component" value="Unassembled WGS sequence"/>
</dbReference>
<evidence type="ECO:0000259" key="6">
    <source>
        <dbReference type="PROSITE" id="PS50977"/>
    </source>
</evidence>
<gene>
    <name evidence="7" type="ORF">OUY22_27810</name>
</gene>
<dbReference type="Gene3D" id="1.10.10.60">
    <property type="entry name" value="Homeodomain-like"/>
    <property type="match status" value="1"/>
</dbReference>
<evidence type="ECO:0000256" key="4">
    <source>
        <dbReference type="PROSITE-ProRule" id="PRU00335"/>
    </source>
</evidence>
<evidence type="ECO:0000256" key="2">
    <source>
        <dbReference type="ARBA" id="ARBA00023125"/>
    </source>
</evidence>
<dbReference type="PROSITE" id="PS50977">
    <property type="entry name" value="HTH_TETR_2"/>
    <property type="match status" value="1"/>
</dbReference>
<dbReference type="PANTHER" id="PTHR30055:SF148">
    <property type="entry name" value="TETR-FAMILY TRANSCRIPTIONAL REGULATOR"/>
    <property type="match status" value="1"/>
</dbReference>
<keyword evidence="1" id="KW-0805">Transcription regulation</keyword>
<keyword evidence="2 4" id="KW-0238">DNA-binding</keyword>
<evidence type="ECO:0000256" key="5">
    <source>
        <dbReference type="SAM" id="MobiDB-lite"/>
    </source>
</evidence>
<dbReference type="Pfam" id="PF16859">
    <property type="entry name" value="TetR_C_11"/>
    <property type="match status" value="1"/>
</dbReference>
<sequence length="232" mass="25157">MRPTPADQAERLQADAATARPGGRTARTAKAVLDATIAELGEVGYAALRIETVAERAGVNRATIYRRWGDKPSLVAAAFAARQVEVSPPVDTGDLYEDLLAFLREVRRGFDHPWIIALIRETGPRTARDDGLRQVLDKIWPARFRLSREIFARAVERGDLPAGADPDFLVQAAAGPLYFRWLMLGHPLTDDFLRHTAALVIAGARGLIDGRADDGADDGADAASTPIPPSRT</sequence>
<reference evidence="7" key="1">
    <citation type="submission" date="2022-11" db="EMBL/GenBank/DDBJ databases">
        <title>Nonomuraea corallina sp. nov., a new species of the genus Nonomuraea isolated from sea side sediment in Thai sea.</title>
        <authorList>
            <person name="Ngamcharungchit C."/>
            <person name="Matsumoto A."/>
            <person name="Suriyachadkun C."/>
            <person name="Panbangred W."/>
            <person name="Inahashi Y."/>
            <person name="Intra B."/>
        </authorList>
    </citation>
    <scope>NUCLEOTIDE SEQUENCE</scope>
    <source>
        <strain evidence="7">MCN248</strain>
    </source>
</reference>
<dbReference type="EMBL" id="JAPNNL010000144">
    <property type="protein sequence ID" value="MDA0637226.1"/>
    <property type="molecule type" value="Genomic_DNA"/>
</dbReference>
<keyword evidence="8" id="KW-1185">Reference proteome</keyword>
<dbReference type="InterPro" id="IPR001647">
    <property type="entry name" value="HTH_TetR"/>
</dbReference>
<evidence type="ECO:0000313" key="8">
    <source>
        <dbReference type="Proteomes" id="UP001144036"/>
    </source>
</evidence>
<dbReference type="InterPro" id="IPR009057">
    <property type="entry name" value="Homeodomain-like_sf"/>
</dbReference>
<feature type="region of interest" description="Disordered" evidence="5">
    <location>
        <begin position="1"/>
        <end position="24"/>
    </location>
</feature>
<keyword evidence="3" id="KW-0804">Transcription</keyword>